<dbReference type="AlphaFoldDB" id="A0A8X8ZY97"/>
<proteinExistence type="predicted"/>
<name>A0A8X8ZY97_SALSN</name>
<feature type="compositionally biased region" description="Polar residues" evidence="1">
    <location>
        <begin position="229"/>
        <end position="254"/>
    </location>
</feature>
<feature type="region of interest" description="Disordered" evidence="1">
    <location>
        <begin position="184"/>
        <end position="254"/>
    </location>
</feature>
<dbReference type="Proteomes" id="UP000298416">
    <property type="component" value="Unassembled WGS sequence"/>
</dbReference>
<keyword evidence="3" id="KW-1185">Reference proteome</keyword>
<organism evidence="2">
    <name type="scientific">Salvia splendens</name>
    <name type="common">Scarlet sage</name>
    <dbReference type="NCBI Taxonomy" id="180675"/>
    <lineage>
        <taxon>Eukaryota</taxon>
        <taxon>Viridiplantae</taxon>
        <taxon>Streptophyta</taxon>
        <taxon>Embryophyta</taxon>
        <taxon>Tracheophyta</taxon>
        <taxon>Spermatophyta</taxon>
        <taxon>Magnoliopsida</taxon>
        <taxon>eudicotyledons</taxon>
        <taxon>Gunneridae</taxon>
        <taxon>Pentapetalae</taxon>
        <taxon>asterids</taxon>
        <taxon>lamiids</taxon>
        <taxon>Lamiales</taxon>
        <taxon>Lamiaceae</taxon>
        <taxon>Nepetoideae</taxon>
        <taxon>Mentheae</taxon>
        <taxon>Salviinae</taxon>
        <taxon>Salvia</taxon>
        <taxon>Salvia subgen. Calosphace</taxon>
        <taxon>core Calosphace</taxon>
    </lineage>
</organism>
<reference evidence="2" key="2">
    <citation type="submission" date="2020-08" db="EMBL/GenBank/DDBJ databases">
        <title>Plant Genome Project.</title>
        <authorList>
            <person name="Zhang R.-G."/>
        </authorList>
    </citation>
    <scope>NUCLEOTIDE SEQUENCE</scope>
    <source>
        <strain evidence="2">Huo1</strain>
        <tissue evidence="2">Leaf</tissue>
    </source>
</reference>
<protein>
    <submittedName>
        <fullName evidence="2">Uncharacterized protein</fullName>
    </submittedName>
</protein>
<dbReference type="EMBL" id="PNBA02000006">
    <property type="protein sequence ID" value="KAG6421677.1"/>
    <property type="molecule type" value="Genomic_DNA"/>
</dbReference>
<comment type="caution">
    <text evidence="2">The sequence shown here is derived from an EMBL/GenBank/DDBJ whole genome shotgun (WGS) entry which is preliminary data.</text>
</comment>
<accession>A0A8X8ZY97</accession>
<sequence>MKGWKSEHLQAREDKETNAGIFGLRRIKKRYIRNVEHQQANEEQILGVDDSVVWSSHNILPTDMVINVVKYIKQINDGRTNLVRVLKEASSQININDLFRIVCDIARSAIESQKSPVESVSDTFLHLSQSLQLDNTVVVDNWKTAFDSILNGEKEKETLENLNEFPTFRLRDFFDKAVEQRNRDNFPTSPVCNPEVAVEEDERSKENMMYEDNNESNSPISTAVLRSPRTVSPSLQLQEVNASEHANTLASPTT</sequence>
<gene>
    <name evidence="2" type="ORF">SASPL_118234</name>
</gene>
<reference evidence="2" key="1">
    <citation type="submission" date="2018-01" db="EMBL/GenBank/DDBJ databases">
        <authorList>
            <person name="Mao J.F."/>
        </authorList>
    </citation>
    <scope>NUCLEOTIDE SEQUENCE</scope>
    <source>
        <strain evidence="2">Huo1</strain>
        <tissue evidence="2">Leaf</tissue>
    </source>
</reference>
<evidence type="ECO:0000313" key="2">
    <source>
        <dbReference type="EMBL" id="KAG6421677.1"/>
    </source>
</evidence>
<evidence type="ECO:0000256" key="1">
    <source>
        <dbReference type="SAM" id="MobiDB-lite"/>
    </source>
</evidence>
<evidence type="ECO:0000313" key="3">
    <source>
        <dbReference type="Proteomes" id="UP000298416"/>
    </source>
</evidence>